<dbReference type="Pfam" id="PF19054">
    <property type="entry name" value="DUF5753"/>
    <property type="match status" value="1"/>
</dbReference>
<keyword evidence="3" id="KW-1185">Reference proteome</keyword>
<comment type="caution">
    <text evidence="2">The sequence shown here is derived from an EMBL/GenBank/DDBJ whole genome shotgun (WGS) entry which is preliminary data.</text>
</comment>
<dbReference type="InterPro" id="IPR010982">
    <property type="entry name" value="Lambda_DNA-bd_dom_sf"/>
</dbReference>
<evidence type="ECO:0000259" key="1">
    <source>
        <dbReference type="PROSITE" id="PS50943"/>
    </source>
</evidence>
<protein>
    <submittedName>
        <fullName evidence="2">Helix-turn-helix domain-containing protein</fullName>
    </submittedName>
</protein>
<dbReference type="PROSITE" id="PS50943">
    <property type="entry name" value="HTH_CROC1"/>
    <property type="match status" value="1"/>
</dbReference>
<evidence type="ECO:0000313" key="2">
    <source>
        <dbReference type="EMBL" id="NEW55580.1"/>
    </source>
</evidence>
<name>A0ABX0CGG4_9NOCA</name>
<organism evidence="2 3">
    <name type="scientific">Nocardia cyriacigeorgica</name>
    <dbReference type="NCBI Taxonomy" id="135487"/>
    <lineage>
        <taxon>Bacteria</taxon>
        <taxon>Bacillati</taxon>
        <taxon>Actinomycetota</taxon>
        <taxon>Actinomycetes</taxon>
        <taxon>Mycobacteriales</taxon>
        <taxon>Nocardiaceae</taxon>
        <taxon>Nocardia</taxon>
    </lineage>
</organism>
<evidence type="ECO:0000313" key="3">
    <source>
        <dbReference type="Proteomes" id="UP000470876"/>
    </source>
</evidence>
<dbReference type="Gene3D" id="1.10.260.40">
    <property type="entry name" value="lambda repressor-like DNA-binding domains"/>
    <property type="match status" value="1"/>
</dbReference>
<reference evidence="2 3" key="1">
    <citation type="submission" date="2020-01" db="EMBL/GenBank/DDBJ databases">
        <title>Genetics and antimicrobial susceptibilities of Nocardia species isolated from the soil; a comparison with species isolated from humans.</title>
        <authorList>
            <person name="Carrasco G."/>
            <person name="Monzon S."/>
            <person name="Sansegundo M."/>
            <person name="Garcia E."/>
            <person name="Garrido N."/>
            <person name="Medina M.J."/>
            <person name="Villalon P."/>
            <person name="Ramirez-Arocha A.C."/>
            <person name="Jimenez P."/>
            <person name="Cuesta I."/>
            <person name="Valdezate S."/>
        </authorList>
    </citation>
    <scope>NUCLEOTIDE SEQUENCE [LARGE SCALE GENOMIC DNA]</scope>
    <source>
        <strain evidence="2 3">CNM20110649</strain>
    </source>
</reference>
<accession>A0ABX0CGG4</accession>
<feature type="domain" description="HTH cro/C1-type" evidence="1">
    <location>
        <begin position="21"/>
        <end position="76"/>
    </location>
</feature>
<proteinExistence type="predicted"/>
<dbReference type="Pfam" id="PF13560">
    <property type="entry name" value="HTH_31"/>
    <property type="match status" value="1"/>
</dbReference>
<dbReference type="CDD" id="cd00093">
    <property type="entry name" value="HTH_XRE"/>
    <property type="match status" value="1"/>
</dbReference>
<dbReference type="SUPFAM" id="SSF47413">
    <property type="entry name" value="lambda repressor-like DNA-binding domains"/>
    <property type="match status" value="1"/>
</dbReference>
<sequence length="296" mass="33699">MFVPVESNPSTLPRRVLGRRLLELRESRELSRALAARQVQMGAQTLWRLESGRSSEVKRMVINALCDLYESSAEERRELMWLAEEAKKDGWWQSYADAMVPEVEMYFDLERAANTVTTWQSALMPGLLQTAAYRRAIWEVFSSQGRAVDSDREVDLVAERQARLDDVEGFTLNALLCESVLRHRVGGMSDMADQVEHLIQASDRPNVSIRVVELTAPSHVGRIAKGFVYLEFPQHLNPVLSEPPVVYVEGYTGDLYLEKPREIGRYQAACADIRRVALDERATRGLLKALLKEYRS</sequence>
<dbReference type="InterPro" id="IPR043917">
    <property type="entry name" value="DUF5753"/>
</dbReference>
<dbReference type="EMBL" id="JAAGUX010000009">
    <property type="protein sequence ID" value="NEW55580.1"/>
    <property type="molecule type" value="Genomic_DNA"/>
</dbReference>
<dbReference type="RefSeq" id="WP_163955744.1">
    <property type="nucleotide sequence ID" value="NZ_JAAGUX010000009.1"/>
</dbReference>
<dbReference type="Proteomes" id="UP000470876">
    <property type="component" value="Unassembled WGS sequence"/>
</dbReference>
<dbReference type="InterPro" id="IPR001387">
    <property type="entry name" value="Cro/C1-type_HTH"/>
</dbReference>
<gene>
    <name evidence="2" type="ORF">GV794_07925</name>
</gene>